<dbReference type="GO" id="GO:0006383">
    <property type="term" value="P:transcription by RNA polymerase III"/>
    <property type="evidence" value="ECO:0007669"/>
    <property type="project" value="InterPro"/>
</dbReference>
<evidence type="ECO:0000313" key="4">
    <source>
        <dbReference type="Proteomes" id="UP000724874"/>
    </source>
</evidence>
<keyword evidence="4" id="KW-1185">Reference proteome</keyword>
<protein>
    <recommendedName>
        <fullName evidence="2">Transcription factor TFIIIC triple barrel domain-containing protein</fullName>
    </recommendedName>
</protein>
<reference evidence="3" key="1">
    <citation type="submission" date="2020-11" db="EMBL/GenBank/DDBJ databases">
        <authorList>
            <consortium name="DOE Joint Genome Institute"/>
            <person name="Ahrendt S."/>
            <person name="Riley R."/>
            <person name="Andreopoulos W."/>
            <person name="LaButti K."/>
            <person name="Pangilinan J."/>
            <person name="Ruiz-duenas F.J."/>
            <person name="Barrasa J.M."/>
            <person name="Sanchez-Garcia M."/>
            <person name="Camarero S."/>
            <person name="Miyauchi S."/>
            <person name="Serrano A."/>
            <person name="Linde D."/>
            <person name="Babiker R."/>
            <person name="Drula E."/>
            <person name="Ayuso-Fernandez I."/>
            <person name="Pacheco R."/>
            <person name="Padilla G."/>
            <person name="Ferreira P."/>
            <person name="Barriuso J."/>
            <person name="Kellner H."/>
            <person name="Castanera R."/>
            <person name="Alfaro M."/>
            <person name="Ramirez L."/>
            <person name="Pisabarro A.G."/>
            <person name="Kuo A."/>
            <person name="Tritt A."/>
            <person name="Lipzen A."/>
            <person name="He G."/>
            <person name="Yan M."/>
            <person name="Ng V."/>
            <person name="Cullen D."/>
            <person name="Martin F."/>
            <person name="Rosso M.-N."/>
            <person name="Henrissat B."/>
            <person name="Hibbett D."/>
            <person name="Martinez A.T."/>
            <person name="Grigoriev I.V."/>
        </authorList>
    </citation>
    <scope>NUCLEOTIDE SEQUENCE</scope>
    <source>
        <strain evidence="3">AH 44721</strain>
    </source>
</reference>
<feature type="region of interest" description="Disordered" evidence="1">
    <location>
        <begin position="117"/>
        <end position="160"/>
    </location>
</feature>
<dbReference type="OrthoDB" id="1877767at2759"/>
<dbReference type="GO" id="GO:0000127">
    <property type="term" value="C:transcription factor TFIIIC complex"/>
    <property type="evidence" value="ECO:0007669"/>
    <property type="project" value="TreeGrafter"/>
</dbReference>
<evidence type="ECO:0000313" key="3">
    <source>
        <dbReference type="EMBL" id="KAF8885558.1"/>
    </source>
</evidence>
<dbReference type="EMBL" id="JADNYJ010000101">
    <property type="protein sequence ID" value="KAF8885558.1"/>
    <property type="molecule type" value="Genomic_DNA"/>
</dbReference>
<gene>
    <name evidence="3" type="ORF">CPB84DRAFT_1685364</name>
</gene>
<evidence type="ECO:0000256" key="1">
    <source>
        <dbReference type="SAM" id="MobiDB-lite"/>
    </source>
</evidence>
<feature type="compositionally biased region" description="Polar residues" evidence="1">
    <location>
        <begin position="118"/>
        <end position="135"/>
    </location>
</feature>
<evidence type="ECO:0000259" key="2">
    <source>
        <dbReference type="Pfam" id="PF10419"/>
    </source>
</evidence>
<dbReference type="InterPro" id="IPR019481">
    <property type="entry name" value="TFIIIC_triple_barrel"/>
</dbReference>
<sequence length="263" mass="29012">MDAPQSLCPGYKQVDAFGPDDDYEDEEEVVYVTLDMGNVEPTLVPSSTSYRLIGLDTPTPFLQLQGTVLKGRHDLLLGTELIFTDDKESHDWNKRSVVHVANTEQRIAFQEVTLIPKGSSSNSTTISAPAISSNKGKQKATEKENGAASGSGEFKVNFEPPAPSVEELSAQIDRLSGLTGPIPRASRSRKSSTAPRSQPVRKGTDKGKEKERTRSTRASTRAKAKQRKKQKDRPSPVLGKISQWETVRLPLRILFLQRMTTCM</sequence>
<proteinExistence type="predicted"/>
<dbReference type="Gene3D" id="2.60.40.4370">
    <property type="match status" value="1"/>
</dbReference>
<feature type="domain" description="Transcription factor TFIIIC triple barrel" evidence="2">
    <location>
        <begin position="25"/>
        <end position="114"/>
    </location>
</feature>
<dbReference type="InterPro" id="IPR042771">
    <property type="entry name" value="GTF3C6-like"/>
</dbReference>
<dbReference type="PANTHER" id="PTHR21860">
    <property type="entry name" value="TRANSCRIPTION INITIATION FACTOR IIIC TFIIIC , POLYPEPTIDE 6-RELATED"/>
    <property type="match status" value="1"/>
</dbReference>
<name>A0A9P5NFN4_GYMJU</name>
<dbReference type="AlphaFoldDB" id="A0A9P5NFN4"/>
<feature type="region of interest" description="Disordered" evidence="1">
    <location>
        <begin position="177"/>
        <end position="237"/>
    </location>
</feature>
<feature type="compositionally biased region" description="Basic and acidic residues" evidence="1">
    <location>
        <begin position="202"/>
        <end position="214"/>
    </location>
</feature>
<organism evidence="3 4">
    <name type="scientific">Gymnopilus junonius</name>
    <name type="common">Spectacular rustgill mushroom</name>
    <name type="synonym">Gymnopilus spectabilis subsp. junonius</name>
    <dbReference type="NCBI Taxonomy" id="109634"/>
    <lineage>
        <taxon>Eukaryota</taxon>
        <taxon>Fungi</taxon>
        <taxon>Dikarya</taxon>
        <taxon>Basidiomycota</taxon>
        <taxon>Agaricomycotina</taxon>
        <taxon>Agaricomycetes</taxon>
        <taxon>Agaricomycetidae</taxon>
        <taxon>Agaricales</taxon>
        <taxon>Agaricineae</taxon>
        <taxon>Hymenogastraceae</taxon>
        <taxon>Gymnopilus</taxon>
    </lineage>
</organism>
<dbReference type="PANTHER" id="PTHR21860:SF2">
    <property type="entry name" value="GENERAL TRANSCRIPTION FACTOR 3C POLYPEPTIDE 6"/>
    <property type="match status" value="1"/>
</dbReference>
<dbReference type="Proteomes" id="UP000724874">
    <property type="component" value="Unassembled WGS sequence"/>
</dbReference>
<comment type="caution">
    <text evidence="3">The sequence shown here is derived from an EMBL/GenBank/DDBJ whole genome shotgun (WGS) entry which is preliminary data.</text>
</comment>
<dbReference type="Pfam" id="PF10419">
    <property type="entry name" value="TFIIIC_sub6"/>
    <property type="match status" value="1"/>
</dbReference>
<feature type="compositionally biased region" description="Basic residues" evidence="1">
    <location>
        <begin position="220"/>
        <end position="231"/>
    </location>
</feature>
<accession>A0A9P5NFN4</accession>